<evidence type="ECO:0000313" key="5">
    <source>
        <dbReference type="Proteomes" id="UP000824076"/>
    </source>
</evidence>
<dbReference type="Pfam" id="PF02638">
    <property type="entry name" value="GHL10"/>
    <property type="match status" value="1"/>
</dbReference>
<organism evidence="4 5">
    <name type="scientific">Candidatus Limisoma intestinavium</name>
    <dbReference type="NCBI Taxonomy" id="2840856"/>
    <lineage>
        <taxon>Bacteria</taxon>
        <taxon>Pseudomonadati</taxon>
        <taxon>Bacteroidota</taxon>
        <taxon>Bacteroidia</taxon>
        <taxon>Bacteroidales</taxon>
        <taxon>Candidatus Limisoma</taxon>
    </lineage>
</organism>
<dbReference type="Proteomes" id="UP000824076">
    <property type="component" value="Unassembled WGS sequence"/>
</dbReference>
<evidence type="ECO:0000256" key="2">
    <source>
        <dbReference type="SAM" id="SignalP"/>
    </source>
</evidence>
<feature type="chain" id="PRO_5038658360" evidence="2">
    <location>
        <begin position="22"/>
        <end position="493"/>
    </location>
</feature>
<dbReference type="Gene3D" id="3.20.20.80">
    <property type="entry name" value="Glycosidases"/>
    <property type="match status" value="1"/>
</dbReference>
<gene>
    <name evidence="4" type="ORF">IAD18_01330</name>
</gene>
<reference evidence="4" key="1">
    <citation type="submission" date="2020-10" db="EMBL/GenBank/DDBJ databases">
        <authorList>
            <person name="Gilroy R."/>
        </authorList>
    </citation>
    <scope>NUCLEOTIDE SEQUENCE</scope>
    <source>
        <strain evidence="4">17073</strain>
    </source>
</reference>
<dbReference type="EMBL" id="DVMS01000032">
    <property type="protein sequence ID" value="HIU38291.1"/>
    <property type="molecule type" value="Genomic_DNA"/>
</dbReference>
<dbReference type="InterPro" id="IPR017853">
    <property type="entry name" value="GH"/>
</dbReference>
<dbReference type="AlphaFoldDB" id="A0A9D1LGV5"/>
<proteinExistence type="predicted"/>
<comment type="caution">
    <text evidence="4">The sequence shown here is derived from an EMBL/GenBank/DDBJ whole genome shotgun (WGS) entry which is preliminary data.</text>
</comment>
<dbReference type="PANTHER" id="PTHR43405">
    <property type="entry name" value="GLYCOSYL HYDROLASE DIGH"/>
    <property type="match status" value="1"/>
</dbReference>
<evidence type="ECO:0000256" key="1">
    <source>
        <dbReference type="ARBA" id="ARBA00022729"/>
    </source>
</evidence>
<evidence type="ECO:0000313" key="4">
    <source>
        <dbReference type="EMBL" id="HIU38291.1"/>
    </source>
</evidence>
<sequence>MKKFLITSALALCLCLPQGFAANPKREFRGAWLHTVHQSQYAKMTPAETQKYLRDQLDKLQAAGCNAILFQVRPSADAFYPSELEPWSRFLSGTAGKAPSPTWDPLQFMIDESHARGMELHAWLNPYRVTTSKNEKLPSNHIYHKHPERFVTYDGKLYFDPGLQENREFIEAVVKDIITRYDVDAIHMDDYFYPYPVAGKDFPDDASFAKYGNGMSRGDWRRHNVDLLIEGLHNVIVDTKPWVRLGISPFGIWRNKETDPRGSDTKGLQNYDALYADVLLWTEKGWVDYMLPQLYWELEKKIASSEKLAYWWNDNANGRHMYIGQDVKKTMDMPDLPPSKNPTQLDHKIRLTRELPNIQGNCWWPGYSVTANYKGVADSLARNQQSTIALVPTYPWIDSTIPDEATNLRREGNKLTWTAPATPDVMQQARAYVVYRFDKGEAVNLDKPEAIEAVTYAPEFTLPSSPKSGTTYVVTVLDRANNESPKGISIRIE</sequence>
<dbReference type="InterPro" id="IPR003790">
    <property type="entry name" value="GHL10"/>
</dbReference>
<feature type="domain" description="Glycosyl hydrolase-like 10" evidence="3">
    <location>
        <begin position="27"/>
        <end position="329"/>
    </location>
</feature>
<dbReference type="SUPFAM" id="SSF51445">
    <property type="entry name" value="(Trans)glycosidases"/>
    <property type="match status" value="1"/>
</dbReference>
<reference evidence="4" key="2">
    <citation type="journal article" date="2021" name="PeerJ">
        <title>Extensive microbial diversity within the chicken gut microbiome revealed by metagenomics and culture.</title>
        <authorList>
            <person name="Gilroy R."/>
            <person name="Ravi A."/>
            <person name="Getino M."/>
            <person name="Pursley I."/>
            <person name="Horton D.L."/>
            <person name="Alikhan N.F."/>
            <person name="Baker D."/>
            <person name="Gharbi K."/>
            <person name="Hall N."/>
            <person name="Watson M."/>
            <person name="Adriaenssens E.M."/>
            <person name="Foster-Nyarko E."/>
            <person name="Jarju S."/>
            <person name="Secka A."/>
            <person name="Antonio M."/>
            <person name="Oren A."/>
            <person name="Chaudhuri R.R."/>
            <person name="La Ragione R."/>
            <person name="Hildebrand F."/>
            <person name="Pallen M.J."/>
        </authorList>
    </citation>
    <scope>NUCLEOTIDE SEQUENCE</scope>
    <source>
        <strain evidence="4">17073</strain>
    </source>
</reference>
<dbReference type="InterPro" id="IPR052177">
    <property type="entry name" value="Divisome_Glycosyl_Hydrolase"/>
</dbReference>
<feature type="signal peptide" evidence="2">
    <location>
        <begin position="1"/>
        <end position="21"/>
    </location>
</feature>
<protein>
    <submittedName>
        <fullName evidence="4">Family 10 glycosylhydrolase</fullName>
    </submittedName>
</protein>
<dbReference type="PANTHER" id="PTHR43405:SF1">
    <property type="entry name" value="GLYCOSYL HYDROLASE DIGH"/>
    <property type="match status" value="1"/>
</dbReference>
<accession>A0A9D1LGV5</accession>
<name>A0A9D1LGV5_9BACT</name>
<keyword evidence="1 2" id="KW-0732">Signal</keyword>
<evidence type="ECO:0000259" key="3">
    <source>
        <dbReference type="Pfam" id="PF02638"/>
    </source>
</evidence>